<dbReference type="AlphaFoldDB" id="A0A444IRJ0"/>
<dbReference type="InterPro" id="IPR029063">
    <property type="entry name" value="SAM-dependent_MTases_sf"/>
</dbReference>
<dbReference type="CDD" id="cd02440">
    <property type="entry name" value="AdoMet_MTases"/>
    <property type="match status" value="1"/>
</dbReference>
<evidence type="ECO:0000313" key="2">
    <source>
        <dbReference type="Proteomes" id="UP000287853"/>
    </source>
</evidence>
<dbReference type="SUPFAM" id="SSF53335">
    <property type="entry name" value="S-adenosyl-L-methionine-dependent methyltransferases"/>
    <property type="match status" value="1"/>
</dbReference>
<evidence type="ECO:0000313" key="1">
    <source>
        <dbReference type="EMBL" id="RWX43423.1"/>
    </source>
</evidence>
<name>A0A444IRJ0_9BACT</name>
<sequence length="265" mass="30729">MEHHKKYLKLADTIINLQGRNVLEVGGCSPIDLILNYKPNCWTCVDLNAKAVSLFNENVRKRKIAKYSANLIDISKFDTQEKYDLIYSINSFEHIHDLEKTLKKMYLALRPEGYLFTVFGPIWSSDVGHHLSISTENEQTLNFQQGILSPWEHLISTPKDLKTRLEQEYGSETAQKAVTYIYEYKDLNRLYEHEYFSIIKNSQFSKILSIKKRKGIAPKMDGVTNTRELMFILKKGDSHLLEKSMMLLKLVGACLTQRIYKLKGI</sequence>
<dbReference type="EMBL" id="MTKO01000120">
    <property type="protein sequence ID" value="RWX43423.1"/>
    <property type="molecule type" value="Genomic_DNA"/>
</dbReference>
<keyword evidence="1" id="KW-0489">Methyltransferase</keyword>
<comment type="caution">
    <text evidence="1">The sequence shown here is derived from an EMBL/GenBank/DDBJ whole genome shotgun (WGS) entry which is preliminary data.</text>
</comment>
<dbReference type="GO" id="GO:0032259">
    <property type="term" value="P:methylation"/>
    <property type="evidence" value="ECO:0007669"/>
    <property type="project" value="UniProtKB-KW"/>
</dbReference>
<keyword evidence="2" id="KW-1185">Reference proteome</keyword>
<gene>
    <name evidence="1" type="ORF">H206_02455</name>
</gene>
<proteinExistence type="predicted"/>
<keyword evidence="1" id="KW-0808">Transferase</keyword>
<accession>A0A444IRJ0</accession>
<dbReference type="Gene3D" id="3.40.50.150">
    <property type="entry name" value="Vaccinia Virus protein VP39"/>
    <property type="match status" value="1"/>
</dbReference>
<dbReference type="Proteomes" id="UP000287853">
    <property type="component" value="Unassembled WGS sequence"/>
</dbReference>
<dbReference type="Pfam" id="PF13489">
    <property type="entry name" value="Methyltransf_23"/>
    <property type="match status" value="1"/>
</dbReference>
<dbReference type="GO" id="GO:0008168">
    <property type="term" value="F:methyltransferase activity"/>
    <property type="evidence" value="ECO:0007669"/>
    <property type="project" value="UniProtKB-KW"/>
</dbReference>
<organism evidence="1 2">
    <name type="scientific">Candidatus Electrothrix aarhusensis</name>
    <dbReference type="NCBI Taxonomy" id="1859131"/>
    <lineage>
        <taxon>Bacteria</taxon>
        <taxon>Pseudomonadati</taxon>
        <taxon>Thermodesulfobacteriota</taxon>
        <taxon>Desulfobulbia</taxon>
        <taxon>Desulfobulbales</taxon>
        <taxon>Desulfobulbaceae</taxon>
        <taxon>Candidatus Electrothrix</taxon>
    </lineage>
</organism>
<reference evidence="1 2" key="1">
    <citation type="submission" date="2017-01" db="EMBL/GenBank/DDBJ databases">
        <title>The cable genome- insights into the physiology and evolution of filamentous bacteria capable of sulfide oxidation via long distance electron transfer.</title>
        <authorList>
            <person name="Schreiber L."/>
            <person name="Bjerg J.T."/>
            <person name="Boggild A."/>
            <person name="Van De Vossenberg J."/>
            <person name="Meysman F."/>
            <person name="Nielsen L.P."/>
            <person name="Schramm A."/>
            <person name="Kjeldsen K.U."/>
        </authorList>
    </citation>
    <scope>NUCLEOTIDE SEQUENCE [LARGE SCALE GENOMIC DNA]</scope>
    <source>
        <strain evidence="1">MCF</strain>
    </source>
</reference>
<protein>
    <submittedName>
        <fullName evidence="1">Methyltransferase domain-containing protein</fullName>
    </submittedName>
</protein>